<dbReference type="AlphaFoldDB" id="A0A016VBP2"/>
<name>A0A016VBP2_9BILA</name>
<gene>
    <name evidence="1" type="primary">Acey_s0012.g1668</name>
    <name evidence="1" type="ORF">Y032_0012g1668</name>
</gene>
<comment type="caution">
    <text evidence="1">The sequence shown here is derived from an EMBL/GenBank/DDBJ whole genome shotgun (WGS) entry which is preliminary data.</text>
</comment>
<accession>A0A016VBP2</accession>
<evidence type="ECO:0000313" key="1">
    <source>
        <dbReference type="EMBL" id="EYC25044.1"/>
    </source>
</evidence>
<keyword evidence="2" id="KW-1185">Reference proteome</keyword>
<dbReference type="Proteomes" id="UP000024635">
    <property type="component" value="Unassembled WGS sequence"/>
</dbReference>
<protein>
    <submittedName>
        <fullName evidence="1">Uncharacterized protein</fullName>
    </submittedName>
</protein>
<evidence type="ECO:0000313" key="2">
    <source>
        <dbReference type="Proteomes" id="UP000024635"/>
    </source>
</evidence>
<sequence length="71" mass="8185">MCRLQPWTLWDACGNCAQWRQICSLTSFTCGLFLGGNFGCKKNAFELEGKVRSEYCPSRFFVPWGLHKPYV</sequence>
<reference evidence="2" key="1">
    <citation type="journal article" date="2015" name="Nat. Genet.">
        <title>The genome and transcriptome of the zoonotic hookworm Ancylostoma ceylanicum identify infection-specific gene families.</title>
        <authorList>
            <person name="Schwarz E.M."/>
            <person name="Hu Y."/>
            <person name="Antoshechkin I."/>
            <person name="Miller M.M."/>
            <person name="Sternberg P.W."/>
            <person name="Aroian R.V."/>
        </authorList>
    </citation>
    <scope>NUCLEOTIDE SEQUENCE</scope>
    <source>
        <strain evidence="2">HY135</strain>
    </source>
</reference>
<dbReference type="EMBL" id="JARK01001348">
    <property type="protein sequence ID" value="EYC25044.1"/>
    <property type="molecule type" value="Genomic_DNA"/>
</dbReference>
<organism evidence="1 2">
    <name type="scientific">Ancylostoma ceylanicum</name>
    <dbReference type="NCBI Taxonomy" id="53326"/>
    <lineage>
        <taxon>Eukaryota</taxon>
        <taxon>Metazoa</taxon>
        <taxon>Ecdysozoa</taxon>
        <taxon>Nematoda</taxon>
        <taxon>Chromadorea</taxon>
        <taxon>Rhabditida</taxon>
        <taxon>Rhabditina</taxon>
        <taxon>Rhabditomorpha</taxon>
        <taxon>Strongyloidea</taxon>
        <taxon>Ancylostomatidae</taxon>
        <taxon>Ancylostomatinae</taxon>
        <taxon>Ancylostoma</taxon>
    </lineage>
</organism>
<proteinExistence type="predicted"/>